<feature type="domain" description="Cytochrome c" evidence="8">
    <location>
        <begin position="1025"/>
        <end position="1142"/>
    </location>
</feature>
<protein>
    <submittedName>
        <fullName evidence="9">Cytochrome c peroxidase</fullName>
    </submittedName>
</protein>
<dbReference type="GO" id="GO:0004601">
    <property type="term" value="F:peroxidase activity"/>
    <property type="evidence" value="ECO:0007669"/>
    <property type="project" value="UniProtKB-KW"/>
</dbReference>
<evidence type="ECO:0000256" key="5">
    <source>
        <dbReference type="ARBA" id="ARBA00023002"/>
    </source>
</evidence>
<dbReference type="InterPro" id="IPR051395">
    <property type="entry name" value="Cytochrome_c_Peroxidase/MauG"/>
</dbReference>
<accession>A0ABY1CP39</accession>
<dbReference type="SUPFAM" id="SSF46626">
    <property type="entry name" value="Cytochrome c"/>
    <property type="match status" value="2"/>
</dbReference>
<evidence type="ECO:0000256" key="3">
    <source>
        <dbReference type="ARBA" id="ARBA00022723"/>
    </source>
</evidence>
<comment type="subcellular location">
    <subcellularLocation>
        <location evidence="1">Cell envelope</location>
    </subcellularLocation>
</comment>
<evidence type="ECO:0000313" key="9">
    <source>
        <dbReference type="EMBL" id="SEU26967.1"/>
    </source>
</evidence>
<dbReference type="InterPro" id="IPR013320">
    <property type="entry name" value="ConA-like_dom_sf"/>
</dbReference>
<evidence type="ECO:0000256" key="2">
    <source>
        <dbReference type="ARBA" id="ARBA00022617"/>
    </source>
</evidence>
<dbReference type="Gene3D" id="1.10.760.10">
    <property type="entry name" value="Cytochrome c-like domain"/>
    <property type="match status" value="2"/>
</dbReference>
<dbReference type="InterPro" id="IPR036909">
    <property type="entry name" value="Cyt_c-like_dom_sf"/>
</dbReference>
<name>A0ABY1CP39_MYXFU</name>
<dbReference type="PANTHER" id="PTHR30600">
    <property type="entry name" value="CYTOCHROME C PEROXIDASE-RELATED"/>
    <property type="match status" value="1"/>
</dbReference>
<evidence type="ECO:0000313" key="10">
    <source>
        <dbReference type="Proteomes" id="UP000183760"/>
    </source>
</evidence>
<dbReference type="InterPro" id="IPR009056">
    <property type="entry name" value="Cyt_c-like_dom"/>
</dbReference>
<dbReference type="PROSITE" id="PS51007">
    <property type="entry name" value="CYTC"/>
    <property type="match status" value="2"/>
</dbReference>
<feature type="domain" description="Cytochrome c" evidence="8">
    <location>
        <begin position="854"/>
        <end position="1014"/>
    </location>
</feature>
<organism evidence="9 10">
    <name type="scientific">Myxococcus fulvus</name>
    <dbReference type="NCBI Taxonomy" id="33"/>
    <lineage>
        <taxon>Bacteria</taxon>
        <taxon>Pseudomonadati</taxon>
        <taxon>Myxococcota</taxon>
        <taxon>Myxococcia</taxon>
        <taxon>Myxococcales</taxon>
        <taxon>Cystobacterineae</taxon>
        <taxon>Myxococcaceae</taxon>
        <taxon>Myxococcus</taxon>
    </lineage>
</organism>
<comment type="caution">
    <text evidence="9">The sequence shown here is derived from an EMBL/GenBank/DDBJ whole genome shotgun (WGS) entry which is preliminary data.</text>
</comment>
<dbReference type="PANTHER" id="PTHR30600:SF10">
    <property type="entry name" value="BLL6722 PROTEIN"/>
    <property type="match status" value="1"/>
</dbReference>
<dbReference type="Pfam" id="PF03150">
    <property type="entry name" value="CCP_MauG"/>
    <property type="match status" value="1"/>
</dbReference>
<reference evidence="9 10" key="1">
    <citation type="submission" date="2016-10" db="EMBL/GenBank/DDBJ databases">
        <authorList>
            <person name="Varghese N."/>
            <person name="Submissions S."/>
        </authorList>
    </citation>
    <scope>NUCLEOTIDE SEQUENCE [LARGE SCALE GENOMIC DNA]</scope>
    <source>
        <strain evidence="9 10">DSM 16525</strain>
    </source>
</reference>
<dbReference type="Gene3D" id="2.60.120.200">
    <property type="match status" value="1"/>
</dbReference>
<evidence type="ECO:0000256" key="1">
    <source>
        <dbReference type="ARBA" id="ARBA00004196"/>
    </source>
</evidence>
<dbReference type="SUPFAM" id="SSF49899">
    <property type="entry name" value="Concanavalin A-like lectins/glucanases"/>
    <property type="match status" value="1"/>
</dbReference>
<gene>
    <name evidence="9" type="ORF">SAMN05443572_107355</name>
</gene>
<evidence type="ECO:0000256" key="4">
    <source>
        <dbReference type="ARBA" id="ARBA00022729"/>
    </source>
</evidence>
<dbReference type="RefSeq" id="WP_147094762.1">
    <property type="nucleotide sequence ID" value="NZ_BJXR01000059.1"/>
</dbReference>
<keyword evidence="9" id="KW-0575">Peroxidase</keyword>
<dbReference type="EMBL" id="FOIB01000007">
    <property type="protein sequence ID" value="SEU26967.1"/>
    <property type="molecule type" value="Genomic_DNA"/>
</dbReference>
<keyword evidence="10" id="KW-1185">Reference proteome</keyword>
<sequence length="1389" mass="149358">MDATSEVGRSSLPLTGSAAEGLPSITLRNALVTQPFAPDLLTPDGRLGLVFEGTRVRFIALGDPSVDVVSGVPRFTAGMAQGEGLRINLPGTAARSTDVSRSDGTTWLLASASVTPRFQSGQGALVMDARYSPSGKPFPTGHPADCLNATVATRDASVSLSGRYDCYRLLHFQPFTATVNGDGTVAVPVYQAELVVVVDARRPDTATGGVARLPAPDIAWGQYLSSFQLSRSPSPSSFYTWGQELSATADGRLLVSEGGRWAYNETPWNPATWTRQRELGALYETVQQDLDGVKNVCRHLVSGAPSCTAAQEEPFARVYPLAAHPFYLADGTRRLDGGQPTHLRCGYTWVTPDGTDVFCRPNPALNASVQPAVALELPNGFERSTGMHTFAVGQHTAWMFQRLDSPINSRRFNPEWAVSPPHPSEPVHRALSPLLLNTATGFWAENRTGAAQALPLDRRWPVFQFMSQDDGLRTASGPAYAALGLLPESNNGGMWTNKHYWEASFACAVNPSCLLHLPMNELFYDPASSLLVPRALRRTPDVSGNAHFADSQGGAMPYVYPYVGEFVGAVRFLGEVHGVSADERYLSGFRGTGLSVGATGAVSVRVDGFDTPFCARNKGCLTGQDLSASGFTAELAFLPLFDVSTADLVIARHHGLWRLWLQAGGLYATVEYTVAGAPRTSTLGPIVISQSSSLTETPATQASKWVHVALRVDPMTRRYTLWANGALFAQGQFEAGATFQGTAVEGEALRVGPGGGCVGCPAEDAFFMDELVFHATARPDDELAAAAARYGGRTDLLTTAQARTLLARYFSLANPRGLQLQADGFPRHLRAEDLRIPSVFGAFLAQGREVAFAQLVDLGRFLFQSPGLALHAPGEIRKQWGSEVPLACATCHRLDRFFTDGLITGMGAGPEPLLNVPTLVNRALATQHGASRRSASLLDAVVEAIEDPGQSRASVEQALAYINGSPDLRSQFEGIFAESPVSRERLQQALAAFLLVQLQVESLADAVAVAGKPVVDLQGNLLRAEQVRLGKELFQGKARCIGCHSGPNFTDELAHDTGADDTIGLRPAAYKTPTLWNVADTGPYFHTGRAATLRDVLDFYNRGGHAHLGAPGGLRPVDPQLRPLALDEAELVALEVYLRALRDAGPVLAANFEGLAFSDHGPIPGMVCTAITEGSDSQGWDDNYLCAPQDQGFVWSNAGTVPGMRCTQVHESDEPASNGWGNNHLCVPESSPLQLSWSSAGPVFNKACVRFQEPIESHSWWDNFLCHDAPLKVRFSAAGPIAGMTCTQMLETADVAGGWLDNYVCTNKEIGLRWYSATPPASAGRCTQIREPAEPPSTTWNDNYLCVPPESPVVLSWYHDGSRSGAGLTCTAFLEPQDPHTWTDNYLCY</sequence>
<keyword evidence="5" id="KW-0560">Oxidoreductase</keyword>
<keyword evidence="2 7" id="KW-0349">Heme</keyword>
<evidence type="ECO:0000259" key="8">
    <source>
        <dbReference type="PROSITE" id="PS51007"/>
    </source>
</evidence>
<proteinExistence type="predicted"/>
<keyword evidence="4" id="KW-0732">Signal</keyword>
<dbReference type="InterPro" id="IPR004852">
    <property type="entry name" value="Di-haem_cyt_c_peroxidsae"/>
</dbReference>
<evidence type="ECO:0000256" key="6">
    <source>
        <dbReference type="ARBA" id="ARBA00023004"/>
    </source>
</evidence>
<keyword evidence="6 7" id="KW-0408">Iron</keyword>
<dbReference type="Proteomes" id="UP000183760">
    <property type="component" value="Unassembled WGS sequence"/>
</dbReference>
<evidence type="ECO:0000256" key="7">
    <source>
        <dbReference type="PROSITE-ProRule" id="PRU00433"/>
    </source>
</evidence>
<keyword evidence="3 7" id="KW-0479">Metal-binding</keyword>